<feature type="chain" id="PRO_5045445928" evidence="2">
    <location>
        <begin position="18"/>
        <end position="77"/>
    </location>
</feature>
<dbReference type="Proteomes" id="UP001165343">
    <property type="component" value="Unassembled WGS sequence"/>
</dbReference>
<dbReference type="RefSeq" id="WP_249868703.1">
    <property type="nucleotide sequence ID" value="NZ_JAMGBC010000001.1"/>
</dbReference>
<gene>
    <name evidence="3" type="ORF">LZ519_10950</name>
</gene>
<keyword evidence="4" id="KW-1185">Reference proteome</keyword>
<comment type="caution">
    <text evidence="3">The sequence shown here is derived from an EMBL/GenBank/DDBJ whole genome shotgun (WGS) entry which is preliminary data.</text>
</comment>
<keyword evidence="2" id="KW-0732">Signal</keyword>
<protein>
    <submittedName>
        <fullName evidence="3">Uncharacterized protein</fullName>
    </submittedName>
</protein>
<name>A0ABT0RHR8_9SPHN</name>
<feature type="signal peptide" evidence="2">
    <location>
        <begin position="1"/>
        <end position="17"/>
    </location>
</feature>
<accession>A0ABT0RHR8</accession>
<evidence type="ECO:0000256" key="2">
    <source>
        <dbReference type="SAM" id="SignalP"/>
    </source>
</evidence>
<feature type="region of interest" description="Disordered" evidence="1">
    <location>
        <begin position="12"/>
        <end position="45"/>
    </location>
</feature>
<feature type="compositionally biased region" description="Low complexity" evidence="1">
    <location>
        <begin position="12"/>
        <end position="36"/>
    </location>
</feature>
<reference evidence="3" key="1">
    <citation type="submission" date="2022-05" db="EMBL/GenBank/DDBJ databases">
        <authorList>
            <person name="Jo J.-H."/>
            <person name="Im W.-T."/>
        </authorList>
    </citation>
    <scope>NUCLEOTIDE SEQUENCE</scope>
    <source>
        <strain evidence="3">RG327</strain>
    </source>
</reference>
<evidence type="ECO:0000256" key="1">
    <source>
        <dbReference type="SAM" id="MobiDB-lite"/>
    </source>
</evidence>
<organism evidence="3 4">
    <name type="scientific">Sphingomonas anseongensis</name>
    <dbReference type="NCBI Taxonomy" id="2908207"/>
    <lineage>
        <taxon>Bacteria</taxon>
        <taxon>Pseudomonadati</taxon>
        <taxon>Pseudomonadota</taxon>
        <taxon>Alphaproteobacteria</taxon>
        <taxon>Sphingomonadales</taxon>
        <taxon>Sphingomonadaceae</taxon>
        <taxon>Sphingomonas</taxon>
    </lineage>
</organism>
<evidence type="ECO:0000313" key="4">
    <source>
        <dbReference type="Proteomes" id="UP001165343"/>
    </source>
</evidence>
<proteinExistence type="predicted"/>
<sequence length="77" mass="8155">MITLIAAAIAAAAPAPAAPMQMPADAHAQHQQAPQGHEQHGQMAAMGDDCCCKEMMEKMHSGHDMDGKKGHQEHTGR</sequence>
<dbReference type="EMBL" id="JAMGBC010000001">
    <property type="protein sequence ID" value="MCL6679827.1"/>
    <property type="molecule type" value="Genomic_DNA"/>
</dbReference>
<evidence type="ECO:0000313" key="3">
    <source>
        <dbReference type="EMBL" id="MCL6679827.1"/>
    </source>
</evidence>